<sequence>MNCRIWPLLPLLALSTAGALTVQVRWSVPEPRLVQGQVQRPTEHHALTVRLPPDLPGRTPAARAAALRGAGATLAARVSRAPQDIRFRHGAGGWVGSARTGWTVTPAAAQAALSAAVTRAGRVNGPVTVTLPVALTAPVRSVRWAAGQRLTHLGGGESNFTGSPDFRVHNIRVGAARLHGQWTAPGGTLDFNALTGPISAAQGFRPGYVLAGGSLRLEDGGGICQVSTTLFRAALRAGLPIPERHAHSVQVAYYGQPGLDAAVYAGSKNLRVRNDTGAPLLVQFRWDTRAGTLRADLFGRNDGRTVRVEGAPLTRVRLPPGPAFVRASDLADGETRRIDMPAPGGVTLITRTVRQPGQATRTDRFRSEYRPWGGVIAVPPGDPRG</sequence>
<dbReference type="PANTHER" id="PTHR35788:SF1">
    <property type="entry name" value="EXPORTED PROTEIN"/>
    <property type="match status" value="1"/>
</dbReference>
<feature type="signal peptide" evidence="1">
    <location>
        <begin position="1"/>
        <end position="19"/>
    </location>
</feature>
<dbReference type="InterPro" id="IPR052913">
    <property type="entry name" value="Glycopeptide_resist_protein"/>
</dbReference>
<gene>
    <name evidence="2" type="ORF">J2Y00_001660</name>
</gene>
<dbReference type="PANTHER" id="PTHR35788">
    <property type="entry name" value="EXPORTED PROTEIN-RELATED"/>
    <property type="match status" value="1"/>
</dbReference>
<dbReference type="EMBL" id="JAVDQK010000003">
    <property type="protein sequence ID" value="MDR6218099.1"/>
    <property type="molecule type" value="Genomic_DNA"/>
</dbReference>
<evidence type="ECO:0000256" key="1">
    <source>
        <dbReference type="SAM" id="SignalP"/>
    </source>
</evidence>
<keyword evidence="1" id="KW-0732">Signal</keyword>
<organism evidence="2 3">
    <name type="scientific">Deinococcus soli</name>
    <name type="common">ex Cha et al. 2016</name>
    <dbReference type="NCBI Taxonomy" id="1309411"/>
    <lineage>
        <taxon>Bacteria</taxon>
        <taxon>Thermotogati</taxon>
        <taxon>Deinococcota</taxon>
        <taxon>Deinococci</taxon>
        <taxon>Deinococcales</taxon>
        <taxon>Deinococcaceae</taxon>
        <taxon>Deinococcus</taxon>
    </lineage>
</organism>
<proteinExistence type="predicted"/>
<comment type="caution">
    <text evidence="2">The sequence shown here is derived from an EMBL/GenBank/DDBJ whole genome shotgun (WGS) entry which is preliminary data.</text>
</comment>
<dbReference type="Pfam" id="PF04294">
    <property type="entry name" value="VanW"/>
    <property type="match status" value="1"/>
</dbReference>
<reference evidence="2" key="1">
    <citation type="submission" date="2023-07" db="EMBL/GenBank/DDBJ databases">
        <title>Sorghum-associated microbial communities from plants grown in Nebraska, USA.</title>
        <authorList>
            <person name="Schachtman D."/>
        </authorList>
    </citation>
    <scope>NUCLEOTIDE SEQUENCE</scope>
    <source>
        <strain evidence="2">BE330</strain>
    </source>
</reference>
<dbReference type="AlphaFoldDB" id="A0AAE3XBW3"/>
<feature type="chain" id="PRO_5041983098" evidence="1">
    <location>
        <begin position="20"/>
        <end position="385"/>
    </location>
</feature>
<accession>A0AAE3XBW3</accession>
<name>A0AAE3XBW3_9DEIO</name>
<evidence type="ECO:0000313" key="2">
    <source>
        <dbReference type="EMBL" id="MDR6218099.1"/>
    </source>
</evidence>
<protein>
    <submittedName>
        <fullName evidence="2">Vancomycin resistance protein YoaR</fullName>
    </submittedName>
</protein>
<dbReference type="Proteomes" id="UP001185331">
    <property type="component" value="Unassembled WGS sequence"/>
</dbReference>
<evidence type="ECO:0000313" key="3">
    <source>
        <dbReference type="Proteomes" id="UP001185331"/>
    </source>
</evidence>
<dbReference type="RefSeq" id="WP_309852819.1">
    <property type="nucleotide sequence ID" value="NZ_JAVDQJ010000003.1"/>
</dbReference>
<dbReference type="InterPro" id="IPR007391">
    <property type="entry name" value="Vancomycin_resist_VanW"/>
</dbReference>